<evidence type="ECO:0000313" key="2">
    <source>
        <dbReference type="EMBL" id="KYO39448.1"/>
    </source>
</evidence>
<dbReference type="EMBL" id="AKHW03002195">
    <property type="protein sequence ID" value="KYO39448.1"/>
    <property type="molecule type" value="Genomic_DNA"/>
</dbReference>
<sequence length="128" mass="14450">MSSPSSLSRPSSAHVRIPKPITQGPNWRQEKTEDLVALCSDADVQRQFVQGPTFAHRGESTNPSRDADSTPPQPSTGAHHMHQLLTENLLQFLVEVSDKQEVQAQAWQEEDLAHQKRWWVEDITQETA</sequence>
<dbReference type="Proteomes" id="UP000050525">
    <property type="component" value="Unassembled WGS sequence"/>
</dbReference>
<feature type="region of interest" description="Disordered" evidence="1">
    <location>
        <begin position="1"/>
        <end position="30"/>
    </location>
</feature>
<organism evidence="2 3">
    <name type="scientific">Alligator mississippiensis</name>
    <name type="common">American alligator</name>
    <dbReference type="NCBI Taxonomy" id="8496"/>
    <lineage>
        <taxon>Eukaryota</taxon>
        <taxon>Metazoa</taxon>
        <taxon>Chordata</taxon>
        <taxon>Craniata</taxon>
        <taxon>Vertebrata</taxon>
        <taxon>Euteleostomi</taxon>
        <taxon>Archelosauria</taxon>
        <taxon>Archosauria</taxon>
        <taxon>Crocodylia</taxon>
        <taxon>Alligatoridae</taxon>
        <taxon>Alligatorinae</taxon>
        <taxon>Alligator</taxon>
    </lineage>
</organism>
<protein>
    <submittedName>
        <fullName evidence="2">Uncharacterized protein</fullName>
    </submittedName>
</protein>
<evidence type="ECO:0000256" key="1">
    <source>
        <dbReference type="SAM" id="MobiDB-lite"/>
    </source>
</evidence>
<gene>
    <name evidence="2" type="ORF">Y1Q_0021097</name>
</gene>
<name>A0A151NRN3_ALLMI</name>
<feature type="region of interest" description="Disordered" evidence="1">
    <location>
        <begin position="49"/>
        <end position="82"/>
    </location>
</feature>
<accession>A0A151NRN3</accession>
<feature type="compositionally biased region" description="Low complexity" evidence="1">
    <location>
        <begin position="1"/>
        <end position="12"/>
    </location>
</feature>
<reference evidence="2 3" key="1">
    <citation type="journal article" date="2012" name="Genome Biol.">
        <title>Sequencing three crocodilian genomes to illuminate the evolution of archosaurs and amniotes.</title>
        <authorList>
            <person name="St John J.A."/>
            <person name="Braun E.L."/>
            <person name="Isberg S.R."/>
            <person name="Miles L.G."/>
            <person name="Chong A.Y."/>
            <person name="Gongora J."/>
            <person name="Dalzell P."/>
            <person name="Moran C."/>
            <person name="Bed'hom B."/>
            <person name="Abzhanov A."/>
            <person name="Burgess S.C."/>
            <person name="Cooksey A.M."/>
            <person name="Castoe T.A."/>
            <person name="Crawford N.G."/>
            <person name="Densmore L.D."/>
            <person name="Drew J.C."/>
            <person name="Edwards S.V."/>
            <person name="Faircloth B.C."/>
            <person name="Fujita M.K."/>
            <person name="Greenwold M.J."/>
            <person name="Hoffmann F.G."/>
            <person name="Howard J.M."/>
            <person name="Iguchi T."/>
            <person name="Janes D.E."/>
            <person name="Khan S.Y."/>
            <person name="Kohno S."/>
            <person name="de Koning A.J."/>
            <person name="Lance S.L."/>
            <person name="McCarthy F.M."/>
            <person name="McCormack J.E."/>
            <person name="Merchant M.E."/>
            <person name="Peterson D.G."/>
            <person name="Pollock D.D."/>
            <person name="Pourmand N."/>
            <person name="Raney B.J."/>
            <person name="Roessler K.A."/>
            <person name="Sanford J.R."/>
            <person name="Sawyer R.H."/>
            <person name="Schmidt C.J."/>
            <person name="Triplett E.W."/>
            <person name="Tuberville T.D."/>
            <person name="Venegas-Anaya M."/>
            <person name="Howard J.T."/>
            <person name="Jarvis E.D."/>
            <person name="Guillette L.J.Jr."/>
            <person name="Glenn T.C."/>
            <person name="Green R.E."/>
            <person name="Ray D.A."/>
        </authorList>
    </citation>
    <scope>NUCLEOTIDE SEQUENCE [LARGE SCALE GENOMIC DNA]</scope>
    <source>
        <strain evidence="2">KSC_2009_1</strain>
    </source>
</reference>
<proteinExistence type="predicted"/>
<evidence type="ECO:0000313" key="3">
    <source>
        <dbReference type="Proteomes" id="UP000050525"/>
    </source>
</evidence>
<comment type="caution">
    <text evidence="2">The sequence shown here is derived from an EMBL/GenBank/DDBJ whole genome shotgun (WGS) entry which is preliminary data.</text>
</comment>
<dbReference type="AlphaFoldDB" id="A0A151NRN3"/>
<keyword evidence="3" id="KW-1185">Reference proteome</keyword>